<dbReference type="PANTHER" id="PTHR36849:SF1">
    <property type="entry name" value="CYTOPLASMIC PROTEIN"/>
    <property type="match status" value="1"/>
</dbReference>
<evidence type="ECO:0000313" key="3">
    <source>
        <dbReference type="Proteomes" id="UP000181997"/>
    </source>
</evidence>
<dbReference type="AlphaFoldDB" id="A0A0V8H432"/>
<evidence type="ECO:0000256" key="1">
    <source>
        <dbReference type="SAM" id="Coils"/>
    </source>
</evidence>
<proteinExistence type="predicted"/>
<dbReference type="OrthoDB" id="9790745at2"/>
<reference evidence="3" key="1">
    <citation type="submission" date="2016-08" db="EMBL/GenBank/DDBJ databases">
        <authorList>
            <person name="Varghese N."/>
            <person name="Submissions Spin"/>
        </authorList>
    </citation>
    <scope>NUCLEOTIDE SEQUENCE [LARGE SCALE GENOMIC DNA]</scope>
    <source>
        <strain evidence="3">SGD-1123</strain>
    </source>
</reference>
<feature type="coiled-coil region" evidence="1">
    <location>
        <begin position="65"/>
        <end position="95"/>
    </location>
</feature>
<sequence length="122" mass="14566">MPVKIKRAYEEKSDGDGVRILVDRLWPRGKSKEELAVDHWMKQAAPSPDLRKWFDHDPDKFDEFKEKYKDELHNDEDKQEALEELKRIVKEEKKDVSLIYGAKEEEHNHAIVLKEILDRQQV</sequence>
<keyword evidence="1" id="KW-0175">Coiled coil</keyword>
<dbReference type="RefSeq" id="WP_058300098.1">
    <property type="nucleotide sequence ID" value="NZ_FMAU01000014.1"/>
</dbReference>
<organism evidence="2 3">
    <name type="scientific">[Bacillus] enclensis</name>
    <dbReference type="NCBI Taxonomy" id="1402860"/>
    <lineage>
        <taxon>Bacteria</taxon>
        <taxon>Bacillati</taxon>
        <taxon>Bacillota</taxon>
        <taxon>Bacilli</taxon>
        <taxon>Bacillales</taxon>
        <taxon>Bacillaceae</taxon>
        <taxon>Rossellomorea</taxon>
    </lineage>
</organism>
<keyword evidence="3" id="KW-1185">Reference proteome</keyword>
<protein>
    <submittedName>
        <fullName evidence="2">Uncharacterized conserved protein YeaO, DUF488 family</fullName>
    </submittedName>
</protein>
<dbReference type="PANTHER" id="PTHR36849">
    <property type="entry name" value="CYTOPLASMIC PROTEIN-RELATED"/>
    <property type="match status" value="1"/>
</dbReference>
<dbReference type="EMBL" id="FMAU01000014">
    <property type="protein sequence ID" value="SCC38351.1"/>
    <property type="molecule type" value="Genomic_DNA"/>
</dbReference>
<dbReference type="InterPro" id="IPR052552">
    <property type="entry name" value="YeaO-like"/>
</dbReference>
<dbReference type="Proteomes" id="UP000181997">
    <property type="component" value="Unassembled WGS sequence"/>
</dbReference>
<evidence type="ECO:0000313" key="2">
    <source>
        <dbReference type="EMBL" id="SCC38351.1"/>
    </source>
</evidence>
<gene>
    <name evidence="2" type="ORF">GA0061094_4476</name>
</gene>
<accession>A0A0V8H432</accession>
<name>A0A0V8H432_9BACI</name>
<dbReference type="Pfam" id="PF22752">
    <property type="entry name" value="DUF488-N3i"/>
    <property type="match status" value="1"/>
</dbReference>